<feature type="domain" description="Glycoside hydrolase family 5" evidence="4">
    <location>
        <begin position="79"/>
        <end position="359"/>
    </location>
</feature>
<evidence type="ECO:0000256" key="2">
    <source>
        <dbReference type="ARBA" id="ARBA00023295"/>
    </source>
</evidence>
<dbReference type="Gene3D" id="3.20.20.80">
    <property type="entry name" value="Glycosidases"/>
    <property type="match status" value="1"/>
</dbReference>
<keyword evidence="1 3" id="KW-0378">Hydrolase</keyword>
<evidence type="ECO:0000256" key="1">
    <source>
        <dbReference type="ARBA" id="ARBA00022801"/>
    </source>
</evidence>
<dbReference type="PANTHER" id="PTHR31297">
    <property type="entry name" value="GLUCAN ENDO-1,6-BETA-GLUCOSIDASE B"/>
    <property type="match status" value="1"/>
</dbReference>
<comment type="similarity">
    <text evidence="3">Belongs to the glycosyl hydrolase 5 (cellulase A) family.</text>
</comment>
<keyword evidence="2 3" id="KW-0326">Glycosidase</keyword>
<dbReference type="OrthoDB" id="9800955at2"/>
<dbReference type="Pfam" id="PF00150">
    <property type="entry name" value="Cellulase"/>
    <property type="match status" value="1"/>
</dbReference>
<comment type="caution">
    <text evidence="5">The sequence shown here is derived from an EMBL/GenBank/DDBJ whole genome shotgun (WGS) entry which is preliminary data.</text>
</comment>
<organism evidence="5 6">
    <name type="scientific">Paraburkholderia monticola</name>
    <dbReference type="NCBI Taxonomy" id="1399968"/>
    <lineage>
        <taxon>Bacteria</taxon>
        <taxon>Pseudomonadati</taxon>
        <taxon>Pseudomonadota</taxon>
        <taxon>Betaproteobacteria</taxon>
        <taxon>Burkholderiales</taxon>
        <taxon>Burkholderiaceae</taxon>
        <taxon>Paraburkholderia</taxon>
    </lineage>
</organism>
<dbReference type="AlphaFoldDB" id="A0A149PH21"/>
<proteinExistence type="inferred from homology"/>
<evidence type="ECO:0000256" key="3">
    <source>
        <dbReference type="RuleBase" id="RU361153"/>
    </source>
</evidence>
<accession>A0A149PH21</accession>
<dbReference type="GO" id="GO:0008422">
    <property type="term" value="F:beta-glucosidase activity"/>
    <property type="evidence" value="ECO:0007669"/>
    <property type="project" value="TreeGrafter"/>
</dbReference>
<name>A0A149PH21_9BURK</name>
<dbReference type="STRING" id="1399968.CI15_27230"/>
<keyword evidence="6" id="KW-1185">Reference proteome</keyword>
<evidence type="ECO:0000313" key="5">
    <source>
        <dbReference type="EMBL" id="KXU84319.1"/>
    </source>
</evidence>
<dbReference type="InterPro" id="IPR001547">
    <property type="entry name" value="Glyco_hydro_5"/>
</dbReference>
<dbReference type="GO" id="GO:0009986">
    <property type="term" value="C:cell surface"/>
    <property type="evidence" value="ECO:0007669"/>
    <property type="project" value="TreeGrafter"/>
</dbReference>
<dbReference type="PANTHER" id="PTHR31297:SF13">
    <property type="entry name" value="PUTATIVE-RELATED"/>
    <property type="match status" value="1"/>
</dbReference>
<dbReference type="Proteomes" id="UP000075613">
    <property type="component" value="Unassembled WGS sequence"/>
</dbReference>
<dbReference type="InterPro" id="IPR050386">
    <property type="entry name" value="Glycosyl_hydrolase_5"/>
</dbReference>
<protein>
    <submittedName>
        <fullName evidence="5">Glycoside hydrolase</fullName>
    </submittedName>
</protein>
<evidence type="ECO:0000313" key="6">
    <source>
        <dbReference type="Proteomes" id="UP000075613"/>
    </source>
</evidence>
<dbReference type="GO" id="GO:0009251">
    <property type="term" value="P:glucan catabolic process"/>
    <property type="evidence" value="ECO:0007669"/>
    <property type="project" value="TreeGrafter"/>
</dbReference>
<dbReference type="SUPFAM" id="SSF51445">
    <property type="entry name" value="(Trans)glycosidases"/>
    <property type="match status" value="1"/>
</dbReference>
<dbReference type="GO" id="GO:0005576">
    <property type="term" value="C:extracellular region"/>
    <property type="evidence" value="ECO:0007669"/>
    <property type="project" value="TreeGrafter"/>
</dbReference>
<evidence type="ECO:0000259" key="4">
    <source>
        <dbReference type="Pfam" id="PF00150"/>
    </source>
</evidence>
<reference evidence="5 6" key="1">
    <citation type="journal article" date="2015" name="Int. J. Syst. Evol. Microbiol.">
        <title>Burkholderia monticola sp. nov., isolated from mountain soil.</title>
        <authorList>
            <person name="Baek I."/>
            <person name="Seo B."/>
            <person name="Lee I."/>
            <person name="Yi H."/>
            <person name="Chun J."/>
        </authorList>
    </citation>
    <scope>NUCLEOTIDE SEQUENCE [LARGE SCALE GENOMIC DNA]</scope>
    <source>
        <strain evidence="5 6">JC2948</strain>
    </source>
</reference>
<sequence length="490" mass="56525">MQFLSVSGNQIVDANGDKVRLRGTCPGGWMNMEDFINGYPGAEHTLRAEMKSVLGAARAEFFFDRLLDHFFNESDVIYLKRMGATVVRLPLNFRHFEDERAPFQYNEKGFARLNQVLKWCERHGLYVILDLHAVAGWQNVHWHSDNASRINLFWESAHYQDRFVALWQEFARRYRDEAVVAGYNLMNEPCVNNYRGDVPWNIYRNYQPDWPRFNALYRRAVTAVREIDPKHIIFLEGDCYSLLFAGMDAPFADNLVYSSHNYTSCGFGPGSYPGVIRSQSAKTEESEEYWDLARQEKAFLDHEGTVFTQRHNVPLWVGEFGSAYNGATQEIPDRLRAMDDQIAILERHGAHWTTWNYKDVGVMGMLTLDEASPYMQLVGDLIRKKEMLGTDDWMHWLPMTPVKDAAVQLADQIRAVIGDEEQSQAYTRRCLSQNLMCFFVGSLMQPAYAKLFKGLSESQIDHILASFSREQCTPNQALTDILQKYMAYPA</sequence>
<gene>
    <name evidence="5" type="ORF">CI15_27230</name>
</gene>
<dbReference type="EMBL" id="LRBG01000037">
    <property type="protein sequence ID" value="KXU84319.1"/>
    <property type="molecule type" value="Genomic_DNA"/>
</dbReference>
<dbReference type="InterPro" id="IPR017853">
    <property type="entry name" value="GH"/>
</dbReference>